<dbReference type="EMBL" id="JH159151">
    <property type="protein sequence ID" value="EGZ29761.1"/>
    <property type="molecule type" value="Genomic_DNA"/>
</dbReference>
<protein>
    <submittedName>
        <fullName evidence="1">Uncharacterized protein</fullName>
    </submittedName>
</protein>
<proteinExistence type="predicted"/>
<feature type="non-terminal residue" evidence="1">
    <location>
        <position position="1"/>
    </location>
</feature>
<sequence length="90" mass="10068">HSGTGYSPNELMMGRRLRAPNELLWASGVTQVGVFAEYHRALVRNMATATEAAKKALVKDQLRRATYYDRQVRAHNEFAVGDSVNYETGP</sequence>
<evidence type="ECO:0000313" key="1">
    <source>
        <dbReference type="EMBL" id="EGZ29761.1"/>
    </source>
</evidence>
<dbReference type="GeneID" id="20639803"/>
<reference evidence="1 2" key="1">
    <citation type="journal article" date="2006" name="Science">
        <title>Phytophthora genome sequences uncover evolutionary origins and mechanisms of pathogenesis.</title>
        <authorList>
            <person name="Tyler B.M."/>
            <person name="Tripathy S."/>
            <person name="Zhang X."/>
            <person name="Dehal P."/>
            <person name="Jiang R.H."/>
            <person name="Aerts A."/>
            <person name="Arredondo F.D."/>
            <person name="Baxter L."/>
            <person name="Bensasson D."/>
            <person name="Beynon J.L."/>
            <person name="Chapman J."/>
            <person name="Damasceno C.M."/>
            <person name="Dorrance A.E."/>
            <person name="Dou D."/>
            <person name="Dickerman A.W."/>
            <person name="Dubchak I.L."/>
            <person name="Garbelotto M."/>
            <person name="Gijzen M."/>
            <person name="Gordon S.G."/>
            <person name="Govers F."/>
            <person name="Grunwald N.J."/>
            <person name="Huang W."/>
            <person name="Ivors K.L."/>
            <person name="Jones R.W."/>
            <person name="Kamoun S."/>
            <person name="Krampis K."/>
            <person name="Lamour K.H."/>
            <person name="Lee M.K."/>
            <person name="McDonald W.H."/>
            <person name="Medina M."/>
            <person name="Meijer H.J."/>
            <person name="Nordberg E.K."/>
            <person name="Maclean D.J."/>
            <person name="Ospina-Giraldo M.D."/>
            <person name="Morris P.F."/>
            <person name="Phuntumart V."/>
            <person name="Putnam N.H."/>
            <person name="Rash S."/>
            <person name="Rose J.K."/>
            <person name="Sakihama Y."/>
            <person name="Salamov A.A."/>
            <person name="Savidor A."/>
            <person name="Scheuring C.F."/>
            <person name="Smith B.M."/>
            <person name="Sobral B.W."/>
            <person name="Terry A."/>
            <person name="Torto-Alalibo T.A."/>
            <person name="Win J."/>
            <person name="Xu Z."/>
            <person name="Zhang H."/>
            <person name="Grigoriev I.V."/>
            <person name="Rokhsar D.S."/>
            <person name="Boore J.L."/>
        </authorList>
    </citation>
    <scope>NUCLEOTIDE SEQUENCE [LARGE SCALE GENOMIC DNA]</scope>
    <source>
        <strain evidence="1 2">P6497</strain>
    </source>
</reference>
<name>G4YL06_PHYSP</name>
<accession>G4YL06</accession>
<keyword evidence="2" id="KW-1185">Reference proteome</keyword>
<dbReference type="AlphaFoldDB" id="G4YL06"/>
<dbReference type="InParanoid" id="G4YL06"/>
<dbReference type="RefSeq" id="XP_009517036.1">
    <property type="nucleotide sequence ID" value="XM_009518741.1"/>
</dbReference>
<organism evidence="1 2">
    <name type="scientific">Phytophthora sojae (strain P6497)</name>
    <name type="common">Soybean stem and root rot agent</name>
    <name type="synonym">Phytophthora megasperma f. sp. glycines</name>
    <dbReference type="NCBI Taxonomy" id="1094619"/>
    <lineage>
        <taxon>Eukaryota</taxon>
        <taxon>Sar</taxon>
        <taxon>Stramenopiles</taxon>
        <taxon>Oomycota</taxon>
        <taxon>Peronosporomycetes</taxon>
        <taxon>Peronosporales</taxon>
        <taxon>Peronosporaceae</taxon>
        <taxon>Phytophthora</taxon>
    </lineage>
</organism>
<dbReference type="KEGG" id="psoj:PHYSODRAFT_284505"/>
<gene>
    <name evidence="1" type="ORF">PHYSODRAFT_284505</name>
</gene>
<dbReference type="Proteomes" id="UP000002640">
    <property type="component" value="Unassembled WGS sequence"/>
</dbReference>
<evidence type="ECO:0000313" key="2">
    <source>
        <dbReference type="Proteomes" id="UP000002640"/>
    </source>
</evidence>